<organism evidence="4">
    <name type="scientific">Firmicutes phage HS19</name>
    <dbReference type="NCBI Taxonomy" id="3056397"/>
    <lineage>
        <taxon>Viruses</taxon>
    </lineage>
</organism>
<dbReference type="NCBIfam" id="TIGR01760">
    <property type="entry name" value="tape_meas_TP901"/>
    <property type="match status" value="1"/>
</dbReference>
<feature type="domain" description="Phage tail tape measure protein" evidence="3">
    <location>
        <begin position="99"/>
        <end position="294"/>
    </location>
</feature>
<keyword evidence="2" id="KW-0812">Transmembrane</keyword>
<dbReference type="SUPFAM" id="SSF48371">
    <property type="entry name" value="ARM repeat"/>
    <property type="match status" value="1"/>
</dbReference>
<sequence>MDSFSVVAVISANISKYQNALKQVYGETNKLKGLTVSNSQMMGESLQGIGKALTLGVTAPLVGIGIKSVKTASEFEAAMSKVKAISGATGGDFKKLEDIAKKMGATTKFTAIDSAEALKYMGMAGWKTDQMIAGLPPIMNLAAASGENLGTVSDIVTDSLTAFGMKATDAARFSDVLAAAATNSNTNVGLMGETFKYAAPVAGALGYSIEDTAVAVGLMANAGIKGSQAGTALRSAFTRLVKPTKEVNKGLELIGLSADDFRGKSLHETIDILRDSFKGLDGSQQAEIASMIFGQRAMSGMLGIINASEEDYNKLSNAIKNSSGSADEMAKIMNDNLQGDLVLLKSAVEGAAIAIGEKLRPFIRDVVQKIKEWVDWFNQLDPATQDMIVKIGIFAAAIGPLVFALGGFLKHLGDIFDFAGRLTGHLGKLGKAFEFLTSPVGLVVLAIAAVIGVIVYLWNTNEDFRNAVINIWNAIKEFFSATWQAIKETASNLWETVKEKWQAFTDWVKNAWETMKEFFSNLWEAIKSGATNIWDSVKEVWNGFKEWIMNMWNSVKDNLQGIWDGIKSIAKCVWEMIKIVIITPILILLQTLTGDWEGAKNSLKQIWEKIKQAASQIWDGIKQVIKNHIEIAVKIGKQLWETFKSHVSQIWNSIKTAASNIFNNIKTTIVNAVQNAKTSAVNKFNEMKNNVINAISNMLSTVKTRITQLPRTVGQAFQNAVNSARRFISSAASVGANLISGFVNGVRSAAHRLISAVTGAVSNAINGAKRLLGIHSPSRVFKDIGINTMLGAAIGIENTSKKPLKAVESMADDMISTFNKSSSEFNSSFGDVSGNANFTHTLKNDTTTKQPVEITFKMFDKTFKAFVDDITQRQNQVIELYDGGF</sequence>
<dbReference type="PANTHER" id="PTHR37813">
    <property type="entry name" value="FELS-2 PROPHAGE PROTEIN"/>
    <property type="match status" value="1"/>
</dbReference>
<reference evidence="4" key="1">
    <citation type="submission" date="2023-04" db="EMBL/GenBank/DDBJ databases">
        <title>The human skin virome in hidradenitis suppurativa patients.</title>
        <authorList>
            <person name="Jansen D."/>
        </authorList>
    </citation>
    <scope>NUCLEOTIDE SEQUENCE</scope>
    <source>
        <strain evidence="4">VC4_HSPhageD</strain>
    </source>
</reference>
<dbReference type="InterPro" id="IPR010090">
    <property type="entry name" value="Phage_tape_meas"/>
</dbReference>
<accession>A0AA50ADI2</accession>
<keyword evidence="2" id="KW-0472">Membrane</keyword>
<dbReference type="EMBL" id="OQ890325">
    <property type="protein sequence ID" value="WLJ26302.1"/>
    <property type="molecule type" value="Genomic_DNA"/>
</dbReference>
<dbReference type="InterPro" id="IPR016024">
    <property type="entry name" value="ARM-type_fold"/>
</dbReference>
<evidence type="ECO:0000259" key="3">
    <source>
        <dbReference type="Pfam" id="PF10145"/>
    </source>
</evidence>
<dbReference type="PANTHER" id="PTHR37813:SF1">
    <property type="entry name" value="FELS-2 PROPHAGE PROTEIN"/>
    <property type="match status" value="1"/>
</dbReference>
<feature type="transmembrane region" description="Helical" evidence="2">
    <location>
        <begin position="433"/>
        <end position="458"/>
    </location>
</feature>
<keyword evidence="2" id="KW-1133">Transmembrane helix</keyword>
<dbReference type="InterPro" id="IPR007713">
    <property type="entry name" value="TMP_rpt"/>
</dbReference>
<feature type="transmembrane region" description="Helical" evidence="2">
    <location>
        <begin position="387"/>
        <end position="412"/>
    </location>
</feature>
<dbReference type="Pfam" id="PF10145">
    <property type="entry name" value="PhageMin_Tail"/>
    <property type="match status" value="1"/>
</dbReference>
<evidence type="ECO:0000256" key="2">
    <source>
        <dbReference type="SAM" id="Phobius"/>
    </source>
</evidence>
<dbReference type="Gene3D" id="1.20.120.20">
    <property type="entry name" value="Apolipoprotein"/>
    <property type="match status" value="2"/>
</dbReference>
<dbReference type="Pfam" id="PF05017">
    <property type="entry name" value="TMP"/>
    <property type="match status" value="8"/>
</dbReference>
<proteinExistence type="predicted"/>
<keyword evidence="1" id="KW-1188">Viral release from host cell</keyword>
<evidence type="ECO:0000256" key="1">
    <source>
        <dbReference type="ARBA" id="ARBA00022612"/>
    </source>
</evidence>
<evidence type="ECO:0000313" key="4">
    <source>
        <dbReference type="EMBL" id="WLJ26302.1"/>
    </source>
</evidence>
<name>A0AA50ADI2_9VIRU</name>
<protein>
    <submittedName>
        <fullName evidence="4">Minor tail protein</fullName>
    </submittedName>
</protein>